<dbReference type="NCBIfam" id="TIGR00229">
    <property type="entry name" value="sensory_box"/>
    <property type="match status" value="2"/>
</dbReference>
<accession>A0ABR8F1G4</accession>
<dbReference type="EC" id="2.7.13.3" evidence="2"/>
<proteinExistence type="predicted"/>
<dbReference type="Pfam" id="PF08448">
    <property type="entry name" value="PAS_4"/>
    <property type="match status" value="1"/>
</dbReference>
<keyword evidence="6" id="KW-0902">Two-component regulatory system</keyword>
<keyword evidence="3 7" id="KW-0597">Phosphoprotein</keyword>
<dbReference type="Pfam" id="PF08447">
    <property type="entry name" value="PAS_3"/>
    <property type="match status" value="1"/>
</dbReference>
<dbReference type="InterPro" id="IPR000700">
    <property type="entry name" value="PAS-assoc_C"/>
</dbReference>
<dbReference type="InterPro" id="IPR013655">
    <property type="entry name" value="PAS_fold_3"/>
</dbReference>
<evidence type="ECO:0000259" key="10">
    <source>
        <dbReference type="PROSITE" id="PS50110"/>
    </source>
</evidence>
<evidence type="ECO:0000256" key="2">
    <source>
        <dbReference type="ARBA" id="ARBA00012438"/>
    </source>
</evidence>
<dbReference type="SUPFAM" id="SSF47384">
    <property type="entry name" value="Homodimeric domain of signal transducing histidine kinase"/>
    <property type="match status" value="2"/>
</dbReference>
<dbReference type="InterPro" id="IPR036097">
    <property type="entry name" value="HisK_dim/P_sf"/>
</dbReference>
<evidence type="ECO:0000259" key="9">
    <source>
        <dbReference type="PROSITE" id="PS50109"/>
    </source>
</evidence>
<evidence type="ECO:0000256" key="4">
    <source>
        <dbReference type="ARBA" id="ARBA00022679"/>
    </source>
</evidence>
<gene>
    <name evidence="12" type="ORF">H6G95_19210</name>
</gene>
<dbReference type="SUPFAM" id="SSF55874">
    <property type="entry name" value="ATPase domain of HSP90 chaperone/DNA topoisomerase II/histidine kinase"/>
    <property type="match status" value="2"/>
</dbReference>
<dbReference type="Pfam" id="PF00512">
    <property type="entry name" value="HisKA"/>
    <property type="match status" value="2"/>
</dbReference>
<dbReference type="PROSITE" id="PS50109">
    <property type="entry name" value="HIS_KIN"/>
    <property type="match status" value="2"/>
</dbReference>
<dbReference type="PANTHER" id="PTHR43547">
    <property type="entry name" value="TWO-COMPONENT HISTIDINE KINASE"/>
    <property type="match status" value="1"/>
</dbReference>
<dbReference type="Gene3D" id="3.30.565.10">
    <property type="entry name" value="Histidine kinase-like ATPase, C-terminal domain"/>
    <property type="match status" value="2"/>
</dbReference>
<dbReference type="SMART" id="SM00065">
    <property type="entry name" value="GAF"/>
    <property type="match status" value="1"/>
</dbReference>
<dbReference type="Gene3D" id="2.10.70.100">
    <property type="match status" value="1"/>
</dbReference>
<evidence type="ECO:0000256" key="5">
    <source>
        <dbReference type="ARBA" id="ARBA00022777"/>
    </source>
</evidence>
<evidence type="ECO:0000256" key="8">
    <source>
        <dbReference type="SAM" id="Coils"/>
    </source>
</evidence>
<dbReference type="InterPro" id="IPR029016">
    <property type="entry name" value="GAF-like_dom_sf"/>
</dbReference>
<dbReference type="InterPro" id="IPR011006">
    <property type="entry name" value="CheY-like_superfamily"/>
</dbReference>
<dbReference type="SUPFAM" id="SSF55785">
    <property type="entry name" value="PYP-like sensor domain (PAS domain)"/>
    <property type="match status" value="3"/>
</dbReference>
<protein>
    <recommendedName>
        <fullName evidence="2">histidine kinase</fullName>
        <ecNumber evidence="2">2.7.13.3</ecNumber>
    </recommendedName>
</protein>
<dbReference type="Pfam" id="PF00072">
    <property type="entry name" value="Response_reg"/>
    <property type="match status" value="2"/>
</dbReference>
<dbReference type="InterPro" id="IPR036890">
    <property type="entry name" value="HATPase_C_sf"/>
</dbReference>
<dbReference type="EMBL" id="JACJTE010000021">
    <property type="protein sequence ID" value="MBD2562705.1"/>
    <property type="molecule type" value="Genomic_DNA"/>
</dbReference>
<dbReference type="SMART" id="SM00388">
    <property type="entry name" value="HisKA"/>
    <property type="match status" value="2"/>
</dbReference>
<dbReference type="PANTHER" id="PTHR43547:SF2">
    <property type="entry name" value="HYBRID SIGNAL TRANSDUCTION HISTIDINE KINASE C"/>
    <property type="match status" value="1"/>
</dbReference>
<evidence type="ECO:0000256" key="6">
    <source>
        <dbReference type="ARBA" id="ARBA00023012"/>
    </source>
</evidence>
<dbReference type="SUPFAM" id="SSF55781">
    <property type="entry name" value="GAF domain-like"/>
    <property type="match status" value="1"/>
</dbReference>
<name>A0ABR8F1G4_NOSLI</name>
<sequence>MKKLLSFSNKINTLEQMLNFQTLFESIPGLYIVYSLDFVIVGGSDAYFRATKTKREEVVGRHLFEVFPDNPDDPNANGVRNLRASLESVLKHRQPHTMVVQKYDIRRPESEGGGFEERYWTPTNSPVFDENGEMTHIIHRAEDVTEFVRVQQQRNEQRQLNQSLQTRTDQMEMEIYARSQELREVNEKLQAANEALSELDRAKTVFFTNISHEFRTPLTLMLSPLEDLLLDTQAPLAPQQRDSLELVQRNGLRLLKLVNTLLDFSRLEAGRMQASYELIDLAALTTELASMFCSLTERAGLEFAIDCPTLPEAIYIDRQMWEKIVFNLLSNAFKFTLTGTITVRLQRDRNTVNLIVEDTGSGIPEAEISHLFERFYQVKGLQGRSFEGSGIGLSLVQELVKLHGGTISVTSVLGEGSRFTVSIPTGCAHLPQERLNAPGTVASNTLSATPYIEEVSRWLLEEVGGQRSRGAGGQGGRGDTEKEGSFDRVFVPSVASARILLADDNADMRDYVRRLLSQRYEVETVADGMAALAAIQVQQPDLILSDVMMPGLDGYELLHQLRADPQTRELPVILLSARAGEEARVEGLAAGADDYLIKPFSARELLARVESTLKLIDIRKQAEADLRETHVQLESALAAGAIYTWRWKIPENLVIVNAAFAHLFGVDPVEATTGLPIELFVQAMHEEDRPRTVAAINQAIATGEEYVSEYRVYTARGEERWLAARGRVEYAADGRPIAFPGALADITEHKQTEDALRQSEERYRTLFESIDEGFCVIEVLFDANSKPIDYRFLEINPAFEKQTGLNDAQGKRMRELAPNHEEYWFEIYGKIVLTGQPHRFENRAEALYRWFDVYAFPIGQPQSRKVAILFNDITDRKQIEATLKASNERLKLLSEVANDLLLNEDPKVFLASLFEKISTYLGLEVFFNYLFQEDQQHLKLNTYGGISEDIALSAKFLELGQGVCGYAVQHRQPAIVENALSTTDPLALPVQSIGIRAYASHPLIVGNRILGTLGLGTRQRDRFTPDELELMQTVANQVAAALERSCLIAELQARAEALDRSNRIKDEFLAVLSHELRTPMNPILGWSKLLQQGKLDAQKTNAAIATIERNAQLQVQLIDDLLDISRILSGKMSLSASSIDLNVVIWAALETVRLAAEAKSIQIQTIVSPILGLVIGDAGRLQQVVWNLLSNAVKFTHNGGQVTIALAQTESHAQIQITDTGKGISGDFLPYVFEHFRQEDSATTRKFGGLGLGLAIVRQIVEMHGGTVTVDSPGVGRGATFTVKIPLAPGLTQAPTLERSPVQDSDLNGIHILVVDDEMDSRDFIAFVLEQDEAIVTAVASGTEALQAIAQSIPNIIISDIGMPQMDGYMLMRQIRTLGLEQGGQIPAIALTAYAGELDRNLAIAAGFQHHLAKPIDPEVLVAIVVELTRKLTH</sequence>
<evidence type="ECO:0000256" key="7">
    <source>
        <dbReference type="PROSITE-ProRule" id="PRU00169"/>
    </source>
</evidence>
<dbReference type="Gene3D" id="1.10.287.130">
    <property type="match status" value="2"/>
</dbReference>
<feature type="domain" description="PAC" evidence="11">
    <location>
        <begin position="101"/>
        <end position="156"/>
    </location>
</feature>
<feature type="modified residue" description="4-aspartylphosphate" evidence="7">
    <location>
        <position position="546"/>
    </location>
</feature>
<dbReference type="SMART" id="SM00448">
    <property type="entry name" value="REC"/>
    <property type="match status" value="2"/>
</dbReference>
<feature type="domain" description="Response regulatory" evidence="10">
    <location>
        <begin position="1311"/>
        <end position="1429"/>
    </location>
</feature>
<dbReference type="Pfam" id="PF02518">
    <property type="entry name" value="HATPase_c"/>
    <property type="match status" value="2"/>
</dbReference>
<dbReference type="InterPro" id="IPR013656">
    <property type="entry name" value="PAS_4"/>
</dbReference>
<reference evidence="12 13" key="1">
    <citation type="journal article" date="2020" name="ISME J.">
        <title>Comparative genomics reveals insights into cyanobacterial evolution and habitat adaptation.</title>
        <authorList>
            <person name="Chen M.Y."/>
            <person name="Teng W.K."/>
            <person name="Zhao L."/>
            <person name="Hu C.X."/>
            <person name="Zhou Y.K."/>
            <person name="Han B.P."/>
            <person name="Song L.R."/>
            <person name="Shu W.S."/>
        </authorList>
    </citation>
    <scope>NUCLEOTIDE SEQUENCE [LARGE SCALE GENOMIC DNA]</scope>
    <source>
        <strain evidence="12 13">FACHB-391</strain>
    </source>
</reference>
<dbReference type="Proteomes" id="UP000604661">
    <property type="component" value="Unassembled WGS sequence"/>
</dbReference>
<dbReference type="SUPFAM" id="SSF52172">
    <property type="entry name" value="CheY-like"/>
    <property type="match status" value="2"/>
</dbReference>
<feature type="domain" description="PAC" evidence="11">
    <location>
        <begin position="706"/>
        <end position="758"/>
    </location>
</feature>
<comment type="catalytic activity">
    <reaction evidence="1">
        <text>ATP + protein L-histidine = ADP + protein N-phospho-L-histidine.</text>
        <dbReference type="EC" id="2.7.13.3"/>
    </reaction>
</comment>
<feature type="modified residue" description="4-aspartylphosphate" evidence="7">
    <location>
        <position position="1360"/>
    </location>
</feature>
<dbReference type="CDD" id="cd17580">
    <property type="entry name" value="REC_2_DhkD-like"/>
    <property type="match status" value="1"/>
</dbReference>
<dbReference type="InterPro" id="IPR035965">
    <property type="entry name" value="PAS-like_dom_sf"/>
</dbReference>
<keyword evidence="4" id="KW-0808">Transferase</keyword>
<dbReference type="InterPro" id="IPR003661">
    <property type="entry name" value="HisK_dim/P_dom"/>
</dbReference>
<evidence type="ECO:0000259" key="11">
    <source>
        <dbReference type="PROSITE" id="PS50113"/>
    </source>
</evidence>
<evidence type="ECO:0000256" key="1">
    <source>
        <dbReference type="ARBA" id="ARBA00000085"/>
    </source>
</evidence>
<evidence type="ECO:0000256" key="3">
    <source>
        <dbReference type="ARBA" id="ARBA00022553"/>
    </source>
</evidence>
<dbReference type="RefSeq" id="WP_190895251.1">
    <property type="nucleotide sequence ID" value="NZ_JACJTE010000021.1"/>
</dbReference>
<organism evidence="12 13">
    <name type="scientific">Nostoc linckia FACHB-391</name>
    <dbReference type="NCBI Taxonomy" id="2692906"/>
    <lineage>
        <taxon>Bacteria</taxon>
        <taxon>Bacillati</taxon>
        <taxon>Cyanobacteriota</taxon>
        <taxon>Cyanophyceae</taxon>
        <taxon>Nostocales</taxon>
        <taxon>Nostocaceae</taxon>
        <taxon>Nostoc</taxon>
    </lineage>
</organism>
<dbReference type="PROSITE" id="PS50110">
    <property type="entry name" value="RESPONSE_REGULATORY"/>
    <property type="match status" value="2"/>
</dbReference>
<dbReference type="InterPro" id="IPR005467">
    <property type="entry name" value="His_kinase_dom"/>
</dbReference>
<evidence type="ECO:0000313" key="12">
    <source>
        <dbReference type="EMBL" id="MBD2562705.1"/>
    </source>
</evidence>
<dbReference type="PRINTS" id="PR00344">
    <property type="entry name" value="BCTRLSENSOR"/>
</dbReference>
<dbReference type="Gene3D" id="3.30.450.40">
    <property type="match status" value="1"/>
</dbReference>
<dbReference type="PROSITE" id="PS50113">
    <property type="entry name" value="PAC"/>
    <property type="match status" value="2"/>
</dbReference>
<feature type="domain" description="Histidine kinase" evidence="9">
    <location>
        <begin position="209"/>
        <end position="427"/>
    </location>
</feature>
<dbReference type="Gene3D" id="3.40.50.2300">
    <property type="match status" value="2"/>
</dbReference>
<feature type="domain" description="Histidine kinase" evidence="9">
    <location>
        <begin position="1071"/>
        <end position="1289"/>
    </location>
</feature>
<feature type="coiled-coil region" evidence="8">
    <location>
        <begin position="154"/>
        <end position="202"/>
    </location>
</feature>
<dbReference type="CDD" id="cd17574">
    <property type="entry name" value="REC_OmpR"/>
    <property type="match status" value="1"/>
</dbReference>
<dbReference type="InterPro" id="IPR003018">
    <property type="entry name" value="GAF"/>
</dbReference>
<dbReference type="InterPro" id="IPR001789">
    <property type="entry name" value="Sig_transdc_resp-reg_receiver"/>
</dbReference>
<dbReference type="InterPro" id="IPR000014">
    <property type="entry name" value="PAS"/>
</dbReference>
<keyword evidence="8" id="KW-0175">Coiled coil</keyword>
<comment type="caution">
    <text evidence="12">The sequence shown here is derived from an EMBL/GenBank/DDBJ whole genome shotgun (WGS) entry which is preliminary data.</text>
</comment>
<dbReference type="SMART" id="SM00387">
    <property type="entry name" value="HATPase_c"/>
    <property type="match status" value="2"/>
</dbReference>
<dbReference type="Pfam" id="PF13188">
    <property type="entry name" value="PAS_8"/>
    <property type="match status" value="1"/>
</dbReference>
<dbReference type="CDD" id="cd16922">
    <property type="entry name" value="HATPase_EvgS-ArcB-TorS-like"/>
    <property type="match status" value="2"/>
</dbReference>
<dbReference type="SMART" id="SM00091">
    <property type="entry name" value="PAS"/>
    <property type="match status" value="3"/>
</dbReference>
<dbReference type="InterPro" id="IPR004358">
    <property type="entry name" value="Sig_transdc_His_kin-like_C"/>
</dbReference>
<dbReference type="CDD" id="cd00130">
    <property type="entry name" value="PAS"/>
    <property type="match status" value="1"/>
</dbReference>
<dbReference type="Gene3D" id="3.30.450.20">
    <property type="entry name" value="PAS domain"/>
    <property type="match status" value="3"/>
</dbReference>
<dbReference type="CDD" id="cd00082">
    <property type="entry name" value="HisKA"/>
    <property type="match status" value="2"/>
</dbReference>
<dbReference type="Pfam" id="PF13185">
    <property type="entry name" value="GAF_2"/>
    <property type="match status" value="1"/>
</dbReference>
<keyword evidence="13" id="KW-1185">Reference proteome</keyword>
<keyword evidence="5" id="KW-0418">Kinase</keyword>
<feature type="domain" description="Response regulatory" evidence="10">
    <location>
        <begin position="498"/>
        <end position="613"/>
    </location>
</feature>
<evidence type="ECO:0000313" key="13">
    <source>
        <dbReference type="Proteomes" id="UP000604661"/>
    </source>
</evidence>
<dbReference type="InterPro" id="IPR003594">
    <property type="entry name" value="HATPase_dom"/>
</dbReference>